<accession>A0AAV6IWK3</accession>
<dbReference type="Pfam" id="PF00931">
    <property type="entry name" value="NB-ARC"/>
    <property type="match status" value="1"/>
</dbReference>
<dbReference type="Pfam" id="PF00195">
    <property type="entry name" value="Chal_sti_synt_N"/>
    <property type="match status" value="1"/>
</dbReference>
<organism evidence="4 5">
    <name type="scientific">Rhododendron griersonianum</name>
    <dbReference type="NCBI Taxonomy" id="479676"/>
    <lineage>
        <taxon>Eukaryota</taxon>
        <taxon>Viridiplantae</taxon>
        <taxon>Streptophyta</taxon>
        <taxon>Embryophyta</taxon>
        <taxon>Tracheophyta</taxon>
        <taxon>Spermatophyta</taxon>
        <taxon>Magnoliopsida</taxon>
        <taxon>eudicotyledons</taxon>
        <taxon>Gunneridae</taxon>
        <taxon>Pentapetalae</taxon>
        <taxon>asterids</taxon>
        <taxon>Ericales</taxon>
        <taxon>Ericaceae</taxon>
        <taxon>Ericoideae</taxon>
        <taxon>Rhodoreae</taxon>
        <taxon>Rhododendron</taxon>
    </lineage>
</organism>
<dbReference type="Gene3D" id="3.40.47.10">
    <property type="match status" value="1"/>
</dbReference>
<evidence type="ECO:0000259" key="2">
    <source>
        <dbReference type="Pfam" id="PF00195"/>
    </source>
</evidence>
<keyword evidence="5" id="KW-1185">Reference proteome</keyword>
<protein>
    <recommendedName>
        <fullName evidence="6">NB-ARC domain-containing protein</fullName>
    </recommendedName>
</protein>
<reference evidence="4" key="1">
    <citation type="submission" date="2020-08" db="EMBL/GenBank/DDBJ databases">
        <title>Plant Genome Project.</title>
        <authorList>
            <person name="Zhang R.-G."/>
        </authorList>
    </citation>
    <scope>NUCLEOTIDE SEQUENCE</scope>
    <source>
        <strain evidence="4">WSP0</strain>
        <tissue evidence="4">Leaf</tissue>
    </source>
</reference>
<sequence length="332" mass="37545">MVIIEDVRKAQRTEGPATVMAIGTSIPPNCIDQSTYPDYYFRITKSEHKTELKEKFQRIFSFPFYTFELKNAVYDAEDLVDEIAIEALQSKVEAEYPRGKQSLQDSVISTFTSFFDRGVNSKLEKMIGMLDHFVKAKDVLGLREVAARKWSQTRLPTTSLVDESCVYGRENDKEEIMKLLLSDGENSNKIDVIPIVGMDGMGKTTLAQILYNDGSVDAHFDKKAWVCVSDVFDVLSITRTIIESVTGLASDAKDLNLLQVKLKESLGGKKFLIVLDDVWNENYERWDTLNTPFRFGARGSKIIVTTRNESSVASIMQTVPIHWLKELPEEDG</sequence>
<feature type="domain" description="Chalcone/stilbene synthase N-terminal" evidence="2">
    <location>
        <begin position="5"/>
        <end position="59"/>
    </location>
</feature>
<dbReference type="GO" id="GO:0043531">
    <property type="term" value="F:ADP binding"/>
    <property type="evidence" value="ECO:0007669"/>
    <property type="project" value="InterPro"/>
</dbReference>
<evidence type="ECO:0000313" key="4">
    <source>
        <dbReference type="EMBL" id="KAG5530989.1"/>
    </source>
</evidence>
<dbReference type="FunFam" id="3.40.50.300:FF:001091">
    <property type="entry name" value="Probable disease resistance protein At1g61300"/>
    <property type="match status" value="1"/>
</dbReference>
<name>A0AAV6IWK3_9ERIC</name>
<gene>
    <name evidence="4" type="ORF">RHGRI_025816</name>
</gene>
<dbReference type="PRINTS" id="PR00364">
    <property type="entry name" value="DISEASERSIST"/>
</dbReference>
<dbReference type="InterPro" id="IPR027417">
    <property type="entry name" value="P-loop_NTPase"/>
</dbReference>
<dbReference type="GO" id="GO:0006952">
    <property type="term" value="P:defense response"/>
    <property type="evidence" value="ECO:0007669"/>
    <property type="project" value="UniProtKB-KW"/>
</dbReference>
<evidence type="ECO:0000259" key="3">
    <source>
        <dbReference type="Pfam" id="PF00931"/>
    </source>
</evidence>
<dbReference type="GO" id="GO:0016746">
    <property type="term" value="F:acyltransferase activity"/>
    <property type="evidence" value="ECO:0007669"/>
    <property type="project" value="InterPro"/>
</dbReference>
<dbReference type="Gene3D" id="3.40.50.300">
    <property type="entry name" value="P-loop containing nucleotide triphosphate hydrolases"/>
    <property type="match status" value="1"/>
</dbReference>
<dbReference type="SUPFAM" id="SSF52540">
    <property type="entry name" value="P-loop containing nucleoside triphosphate hydrolases"/>
    <property type="match status" value="1"/>
</dbReference>
<dbReference type="InterPro" id="IPR016039">
    <property type="entry name" value="Thiolase-like"/>
</dbReference>
<dbReference type="EMBL" id="JACTNZ010000009">
    <property type="protein sequence ID" value="KAG5530989.1"/>
    <property type="molecule type" value="Genomic_DNA"/>
</dbReference>
<evidence type="ECO:0000256" key="1">
    <source>
        <dbReference type="ARBA" id="ARBA00022821"/>
    </source>
</evidence>
<feature type="domain" description="NB-ARC" evidence="3">
    <location>
        <begin position="170"/>
        <end position="318"/>
    </location>
</feature>
<keyword evidence="1" id="KW-0611">Plant defense</keyword>
<proteinExistence type="predicted"/>
<dbReference type="InterPro" id="IPR002182">
    <property type="entry name" value="NB-ARC"/>
</dbReference>
<dbReference type="SUPFAM" id="SSF53901">
    <property type="entry name" value="Thiolase-like"/>
    <property type="match status" value="1"/>
</dbReference>
<dbReference type="AlphaFoldDB" id="A0AAV6IWK3"/>
<dbReference type="InterPro" id="IPR001099">
    <property type="entry name" value="Chalcone/stilbene_synt_N"/>
</dbReference>
<comment type="caution">
    <text evidence="4">The sequence shown here is derived from an EMBL/GenBank/DDBJ whole genome shotgun (WGS) entry which is preliminary data.</text>
</comment>
<dbReference type="PANTHER" id="PTHR36766">
    <property type="entry name" value="PLANT BROAD-SPECTRUM MILDEW RESISTANCE PROTEIN RPW8"/>
    <property type="match status" value="1"/>
</dbReference>
<dbReference type="Proteomes" id="UP000823749">
    <property type="component" value="Chromosome 9"/>
</dbReference>
<evidence type="ECO:0008006" key="6">
    <source>
        <dbReference type="Google" id="ProtNLM"/>
    </source>
</evidence>
<evidence type="ECO:0000313" key="5">
    <source>
        <dbReference type="Proteomes" id="UP000823749"/>
    </source>
</evidence>
<dbReference type="PANTHER" id="PTHR36766:SF31">
    <property type="entry name" value="DISEASE RESISTANCE RPP13-LIKE PROTEIN 1"/>
    <property type="match status" value="1"/>
</dbReference>